<proteinExistence type="predicted"/>
<dbReference type="InterPro" id="IPR045857">
    <property type="entry name" value="O16G_dom_2"/>
</dbReference>
<dbReference type="RefSeq" id="WP_015236655.1">
    <property type="nucleotide sequence ID" value="NC_019793.1"/>
</dbReference>
<dbReference type="GO" id="GO:0047669">
    <property type="term" value="F:amylosucrase activity"/>
    <property type="evidence" value="ECO:0007669"/>
    <property type="project" value="InterPro"/>
</dbReference>
<evidence type="ECO:0000259" key="1">
    <source>
        <dbReference type="SMART" id="SM00642"/>
    </source>
</evidence>
<evidence type="ECO:0000313" key="3">
    <source>
        <dbReference type="Proteomes" id="UP000010467"/>
    </source>
</evidence>
<dbReference type="GO" id="GO:0005975">
    <property type="term" value="P:carbohydrate metabolic process"/>
    <property type="evidence" value="ECO:0007669"/>
    <property type="project" value="InterPro"/>
</dbReference>
<gene>
    <name evidence="2" type="ordered locus">Deipe_2892</name>
</gene>
<dbReference type="Gene3D" id="3.20.20.80">
    <property type="entry name" value="Glycosidases"/>
    <property type="match status" value="1"/>
</dbReference>
<keyword evidence="2" id="KW-0378">Hydrolase</keyword>
<dbReference type="Pfam" id="PF00128">
    <property type="entry name" value="Alpha-amylase"/>
    <property type="match status" value="1"/>
</dbReference>
<dbReference type="Gene3D" id="3.90.400.10">
    <property type="entry name" value="Oligo-1,6-glucosidase, Domain 2"/>
    <property type="match status" value="1"/>
</dbReference>
<accession>L0A378</accession>
<dbReference type="InterPro" id="IPR017853">
    <property type="entry name" value="GH"/>
</dbReference>
<sequence>MEHVPTPDLLSLIHAAYDDDRDLETFQLRFERYGSELRDGLSAVYPDAPDLMQRLLEVMIHADHERSGDLKRLDAQRLLSPDWFQKEDMIGYVCYADRFAGTLTGVQEHVPYLEELGVKYLHLMPLLKPREGENDGGYAVADYREVRPDLGDMRDLARLAKRLRASGVSLCLDLVLNHVAREHEWAEKARAGNAKYRDYFHLFPDRTLPDSYEQTLPEVFPDFAPGNFSWDEQAQSWVWTTFNHYQWDLNWANPDVFLEFAELILYLANRGVEIFRLDAIAFMWKRLGTNCQNQSEVHAITQALRAVARIVAPAVVFKAEAIVAPEELLFYLGRGAHHGKVSDLAYHNSLMVQIWSSLASRDIRLMERALSVFPPKPTSTAWGMYVRCHDDIGWAISDADADAVGLSGEGHRRFLSDFYSGVFPGSFARGLVFQHNPRTGDRRISGSGASLAGLERALEQRDARELHLSLERLLLGHAVVLGFGGIPLLYMGDELALLNHNHFAEHPEHAGDNRWVHRPRMNWDKAARRFDASSTEGRMYLGLQQLIAARKATAHFHAAVESRVVPSPNPHVLLLERPHPLGTLLAVYNFSEAEQHLYAAPLHERGLTRARDRISGAHVAPGEMLALPPYARFWLTPSEDAQTRW</sequence>
<dbReference type="HOGENOM" id="CLU_022796_0_0_0"/>
<dbReference type="STRING" id="937777.Deipe_2892"/>
<keyword evidence="3" id="KW-1185">Reference proteome</keyword>
<feature type="domain" description="Glycosyl hydrolase family 13 catalytic" evidence="1">
    <location>
        <begin position="95"/>
        <end position="550"/>
    </location>
</feature>
<dbReference type="InterPro" id="IPR044077">
    <property type="entry name" value="Amylosucrase"/>
</dbReference>
<keyword evidence="2" id="KW-0326">Glycosidase</keyword>
<dbReference type="SUPFAM" id="SSF51011">
    <property type="entry name" value="Glycosyl hydrolase domain"/>
    <property type="match status" value="1"/>
</dbReference>
<dbReference type="Gene3D" id="1.10.1740.10">
    <property type="match status" value="1"/>
</dbReference>
<dbReference type="eggNOG" id="COG0366">
    <property type="taxonomic scope" value="Bacteria"/>
</dbReference>
<dbReference type="SUPFAM" id="SSF51445">
    <property type="entry name" value="(Trans)glycosidases"/>
    <property type="match status" value="1"/>
</dbReference>
<dbReference type="InterPro" id="IPR006047">
    <property type="entry name" value="GH13_cat_dom"/>
</dbReference>
<dbReference type="Gene3D" id="2.60.40.1180">
    <property type="entry name" value="Golgi alpha-mannosidase II"/>
    <property type="match status" value="1"/>
</dbReference>
<dbReference type="CDD" id="cd11324">
    <property type="entry name" value="AmyAc_Amylosucrase"/>
    <property type="match status" value="1"/>
</dbReference>
<name>L0A378_DEIPD</name>
<evidence type="ECO:0000313" key="2">
    <source>
        <dbReference type="EMBL" id="AFZ68353.1"/>
    </source>
</evidence>
<dbReference type="KEGG" id="dpd:Deipe_2892"/>
<reference evidence="3" key="1">
    <citation type="submission" date="2012-03" db="EMBL/GenBank/DDBJ databases">
        <title>Complete sequence of chromosome of Deinococcus peraridilitoris DSM 19664.</title>
        <authorList>
            <person name="Lucas S."/>
            <person name="Copeland A."/>
            <person name="Lapidus A."/>
            <person name="Glavina del Rio T."/>
            <person name="Dalin E."/>
            <person name="Tice H."/>
            <person name="Bruce D."/>
            <person name="Goodwin L."/>
            <person name="Pitluck S."/>
            <person name="Peters L."/>
            <person name="Mikhailova N."/>
            <person name="Lu M."/>
            <person name="Kyrpides N."/>
            <person name="Mavromatis K."/>
            <person name="Ivanova N."/>
            <person name="Brettin T."/>
            <person name="Detter J.C."/>
            <person name="Han C."/>
            <person name="Larimer F."/>
            <person name="Land M."/>
            <person name="Hauser L."/>
            <person name="Markowitz V."/>
            <person name="Cheng J.-F."/>
            <person name="Hugenholtz P."/>
            <person name="Woyke T."/>
            <person name="Wu D."/>
            <person name="Pukall R."/>
            <person name="Steenblock K."/>
            <person name="Brambilla E."/>
            <person name="Klenk H.-P."/>
            <person name="Eisen J.A."/>
        </authorList>
    </citation>
    <scope>NUCLEOTIDE SEQUENCE [LARGE SCALE GENOMIC DNA]</scope>
    <source>
        <strain evidence="3">DSM 19664 / LMG 22246 / CIP 109416 / KR-200</strain>
    </source>
</reference>
<dbReference type="Proteomes" id="UP000010467">
    <property type="component" value="Chromosome"/>
</dbReference>
<dbReference type="EMBL" id="CP003382">
    <property type="protein sequence ID" value="AFZ68353.1"/>
    <property type="molecule type" value="Genomic_DNA"/>
</dbReference>
<dbReference type="GO" id="GO:0016798">
    <property type="term" value="F:hydrolase activity, acting on glycosyl bonds"/>
    <property type="evidence" value="ECO:0007669"/>
    <property type="project" value="UniProtKB-KW"/>
</dbReference>
<dbReference type="SMART" id="SM00642">
    <property type="entry name" value="Aamy"/>
    <property type="match status" value="1"/>
</dbReference>
<dbReference type="PANTHER" id="PTHR10357">
    <property type="entry name" value="ALPHA-AMYLASE FAMILY MEMBER"/>
    <property type="match status" value="1"/>
</dbReference>
<dbReference type="AlphaFoldDB" id="L0A378"/>
<organism evidence="2 3">
    <name type="scientific">Deinococcus peraridilitoris (strain DSM 19664 / LMG 22246 / CIP 109416 / KR-200)</name>
    <dbReference type="NCBI Taxonomy" id="937777"/>
    <lineage>
        <taxon>Bacteria</taxon>
        <taxon>Thermotogati</taxon>
        <taxon>Deinococcota</taxon>
        <taxon>Deinococci</taxon>
        <taxon>Deinococcales</taxon>
        <taxon>Deinococcaceae</taxon>
        <taxon>Deinococcus</taxon>
    </lineage>
</organism>
<dbReference type="InterPro" id="IPR055218">
    <property type="entry name" value="Amylosucrase_C"/>
</dbReference>
<dbReference type="Pfam" id="PF22582">
    <property type="entry name" value="Amylosucrase_C-like"/>
    <property type="match status" value="1"/>
</dbReference>
<dbReference type="PATRIC" id="fig|937777.3.peg.2909"/>
<dbReference type="PANTHER" id="PTHR10357:SF213">
    <property type="entry name" value="ALPHA AMYLASE CATALYTIC REGION"/>
    <property type="match status" value="1"/>
</dbReference>
<protein>
    <submittedName>
        <fullName evidence="2">Glycosidase</fullName>
    </submittedName>
</protein>
<dbReference type="InterPro" id="IPR013780">
    <property type="entry name" value="Glyco_hydro_b"/>
</dbReference>